<comment type="similarity">
    <text evidence="2 6">Belongs to the TRAFAC class TrmE-Era-EngA-EngB-Septin-like GTPase superfamily. TrmE GTPase family.</text>
</comment>
<dbReference type="Proteomes" id="UP000053558">
    <property type="component" value="Unassembled WGS sequence"/>
</dbReference>
<accession>A0A5M3MTW2</accession>
<evidence type="ECO:0000256" key="6">
    <source>
        <dbReference type="RuleBase" id="RU003313"/>
    </source>
</evidence>
<keyword evidence="11" id="KW-1185">Reference proteome</keyword>
<dbReference type="HAMAP" id="MF_00379">
    <property type="entry name" value="GTPase_MnmE"/>
    <property type="match status" value="1"/>
</dbReference>
<reference evidence="11" key="1">
    <citation type="journal article" date="2012" name="Science">
        <title>The Paleozoic origin of enzymatic lignin decomposition reconstructed from 31 fungal genomes.</title>
        <authorList>
            <person name="Floudas D."/>
            <person name="Binder M."/>
            <person name="Riley R."/>
            <person name="Barry K."/>
            <person name="Blanchette R.A."/>
            <person name="Henrissat B."/>
            <person name="Martinez A.T."/>
            <person name="Otillar R."/>
            <person name="Spatafora J.W."/>
            <person name="Yadav J.S."/>
            <person name="Aerts A."/>
            <person name="Benoit I."/>
            <person name="Boyd A."/>
            <person name="Carlson A."/>
            <person name="Copeland A."/>
            <person name="Coutinho P.M."/>
            <person name="de Vries R.P."/>
            <person name="Ferreira P."/>
            <person name="Findley K."/>
            <person name="Foster B."/>
            <person name="Gaskell J."/>
            <person name="Glotzer D."/>
            <person name="Gorecki P."/>
            <person name="Heitman J."/>
            <person name="Hesse C."/>
            <person name="Hori C."/>
            <person name="Igarashi K."/>
            <person name="Jurgens J.A."/>
            <person name="Kallen N."/>
            <person name="Kersten P."/>
            <person name="Kohler A."/>
            <person name="Kuees U."/>
            <person name="Kumar T.K.A."/>
            <person name="Kuo A."/>
            <person name="LaButti K."/>
            <person name="Larrondo L.F."/>
            <person name="Lindquist E."/>
            <person name="Ling A."/>
            <person name="Lombard V."/>
            <person name="Lucas S."/>
            <person name="Lundell T."/>
            <person name="Martin R."/>
            <person name="McLaughlin D.J."/>
            <person name="Morgenstern I."/>
            <person name="Morin E."/>
            <person name="Murat C."/>
            <person name="Nagy L.G."/>
            <person name="Nolan M."/>
            <person name="Ohm R.A."/>
            <person name="Patyshakuliyeva A."/>
            <person name="Rokas A."/>
            <person name="Ruiz-Duenas F.J."/>
            <person name="Sabat G."/>
            <person name="Salamov A."/>
            <person name="Samejima M."/>
            <person name="Schmutz J."/>
            <person name="Slot J.C."/>
            <person name="St John F."/>
            <person name="Stenlid J."/>
            <person name="Sun H."/>
            <person name="Sun S."/>
            <person name="Syed K."/>
            <person name="Tsang A."/>
            <person name="Wiebenga A."/>
            <person name="Young D."/>
            <person name="Pisabarro A."/>
            <person name="Eastwood D.C."/>
            <person name="Martin F."/>
            <person name="Cullen D."/>
            <person name="Grigoriev I.V."/>
            <person name="Hibbett D.S."/>
        </authorList>
    </citation>
    <scope>NUCLEOTIDE SEQUENCE [LARGE SCALE GENOMIC DNA]</scope>
    <source>
        <strain evidence="11">RWD-64-598 SS2</strain>
    </source>
</reference>
<dbReference type="AlphaFoldDB" id="A0A5M3MTW2"/>
<protein>
    <submittedName>
        <fullName evidence="10">tRNA modification GTPase TrmE</fullName>
    </submittedName>
</protein>
<organism evidence="10 11">
    <name type="scientific">Coniophora puteana (strain RWD-64-598)</name>
    <name type="common">Brown rot fungus</name>
    <dbReference type="NCBI Taxonomy" id="741705"/>
    <lineage>
        <taxon>Eukaryota</taxon>
        <taxon>Fungi</taxon>
        <taxon>Dikarya</taxon>
        <taxon>Basidiomycota</taxon>
        <taxon>Agaricomycotina</taxon>
        <taxon>Agaricomycetes</taxon>
        <taxon>Agaricomycetidae</taxon>
        <taxon>Boletales</taxon>
        <taxon>Coniophorineae</taxon>
        <taxon>Coniophoraceae</taxon>
        <taxon>Coniophora</taxon>
    </lineage>
</organism>
<dbReference type="InterPro" id="IPR027368">
    <property type="entry name" value="MnmE_dom2"/>
</dbReference>
<dbReference type="OrthoDB" id="188276at2759"/>
<keyword evidence="5 6" id="KW-0342">GTP-binding</keyword>
<dbReference type="PANTHER" id="PTHR42714">
    <property type="entry name" value="TRNA MODIFICATION GTPASE GTPBP3"/>
    <property type="match status" value="1"/>
</dbReference>
<dbReference type="CDD" id="cd04164">
    <property type="entry name" value="trmE"/>
    <property type="match status" value="1"/>
</dbReference>
<gene>
    <name evidence="10" type="ORF">CONPUDRAFT_164820</name>
</gene>
<feature type="domain" description="MnmE helical" evidence="9">
    <location>
        <begin position="205"/>
        <end position="549"/>
    </location>
</feature>
<feature type="domain" description="G" evidence="7">
    <location>
        <begin position="304"/>
        <end position="389"/>
    </location>
</feature>
<dbReference type="NCBIfam" id="TIGR00231">
    <property type="entry name" value="small_GTP"/>
    <property type="match status" value="1"/>
</dbReference>
<evidence type="ECO:0000259" key="8">
    <source>
        <dbReference type="Pfam" id="PF10396"/>
    </source>
</evidence>
<dbReference type="InterPro" id="IPR027266">
    <property type="entry name" value="TrmE/GcvT-like"/>
</dbReference>
<dbReference type="Pfam" id="PF01926">
    <property type="entry name" value="MMR_HSR1"/>
    <property type="match status" value="1"/>
</dbReference>
<dbReference type="Gene3D" id="1.20.120.430">
    <property type="entry name" value="tRNA modification GTPase MnmE domain 2"/>
    <property type="match status" value="1"/>
</dbReference>
<dbReference type="NCBIfam" id="TIGR00450">
    <property type="entry name" value="mnmE_trmE_thdF"/>
    <property type="match status" value="1"/>
</dbReference>
<dbReference type="SUPFAM" id="SSF52540">
    <property type="entry name" value="P-loop containing nucleoside triphosphate hydrolases"/>
    <property type="match status" value="1"/>
</dbReference>
<evidence type="ECO:0000256" key="3">
    <source>
        <dbReference type="ARBA" id="ARBA00022694"/>
    </source>
</evidence>
<dbReference type="SUPFAM" id="SSF116878">
    <property type="entry name" value="TrmE connector domain"/>
    <property type="match status" value="1"/>
</dbReference>
<comment type="caution">
    <text evidence="10">The sequence shown here is derived from an EMBL/GenBank/DDBJ whole genome shotgun (WGS) entry which is preliminary data.</text>
</comment>
<evidence type="ECO:0000259" key="7">
    <source>
        <dbReference type="Pfam" id="PF01926"/>
    </source>
</evidence>
<keyword evidence="3 6" id="KW-0819">tRNA processing</keyword>
<dbReference type="InterPro" id="IPR005225">
    <property type="entry name" value="Small_GTP-bd"/>
</dbReference>
<feature type="domain" description="GTP-binding protein TrmE N-terminal" evidence="8">
    <location>
        <begin position="79"/>
        <end position="202"/>
    </location>
</feature>
<dbReference type="InterPro" id="IPR031168">
    <property type="entry name" value="G_TrmE"/>
</dbReference>
<dbReference type="CDD" id="cd14858">
    <property type="entry name" value="TrmE_N"/>
    <property type="match status" value="1"/>
</dbReference>
<evidence type="ECO:0000259" key="9">
    <source>
        <dbReference type="Pfam" id="PF12631"/>
    </source>
</evidence>
<dbReference type="GO" id="GO:0003924">
    <property type="term" value="F:GTPase activity"/>
    <property type="evidence" value="ECO:0007669"/>
    <property type="project" value="InterPro"/>
</dbReference>
<dbReference type="GO" id="GO:0005739">
    <property type="term" value="C:mitochondrion"/>
    <property type="evidence" value="ECO:0007669"/>
    <property type="project" value="UniProtKB-SubCell"/>
</dbReference>
<dbReference type="RefSeq" id="XP_007767940.1">
    <property type="nucleotide sequence ID" value="XM_007769750.1"/>
</dbReference>
<name>A0A5M3MTW2_CONPW</name>
<evidence type="ECO:0000256" key="2">
    <source>
        <dbReference type="ARBA" id="ARBA00011043"/>
    </source>
</evidence>
<dbReference type="InterPro" id="IPR027417">
    <property type="entry name" value="P-loop_NTPase"/>
</dbReference>
<dbReference type="InterPro" id="IPR025867">
    <property type="entry name" value="MnmE_helical"/>
</dbReference>
<dbReference type="Pfam" id="PF10396">
    <property type="entry name" value="TrmE_N"/>
    <property type="match status" value="1"/>
</dbReference>
<dbReference type="OMA" id="EFHCHGG"/>
<dbReference type="KEGG" id="cput:CONPUDRAFT_164820"/>
<dbReference type="NCBIfam" id="NF003661">
    <property type="entry name" value="PRK05291.1-3"/>
    <property type="match status" value="1"/>
</dbReference>
<dbReference type="EMBL" id="JH711577">
    <property type="protein sequence ID" value="EIW82184.1"/>
    <property type="molecule type" value="Genomic_DNA"/>
</dbReference>
<dbReference type="Gene3D" id="3.40.50.300">
    <property type="entry name" value="P-loop containing nucleotide triphosphate hydrolases"/>
    <property type="match status" value="1"/>
</dbReference>
<proteinExistence type="inferred from homology"/>
<comment type="subcellular location">
    <subcellularLocation>
        <location evidence="1">Mitochondrion</location>
    </subcellularLocation>
</comment>
<dbReference type="PANTHER" id="PTHR42714:SF2">
    <property type="entry name" value="TRNA MODIFICATION GTPASE GTPBP3, MITOCHONDRIAL"/>
    <property type="match status" value="1"/>
</dbReference>
<keyword evidence="4 6" id="KW-0547">Nucleotide-binding</keyword>
<sequence length="552" mass="60447">MWQTCARQLARTPALKLGARPRALPLVLRRIPLGDLLLGSGSPRRCLASYARARSQHIQVLSHFTAQGSPPLSESQRQTIYALSTPFGKGGVAVIRVSGPDALKVRGAICRPVKKAKGAEPPRPWVMERCQIVHPVDGRVLDDGLAVYFKGPKSFTTEDVLELHLHSGRAIISGVLNALSALPCCRPAEAGEFTRRAFEGGRLDLTQVEGLKDLINAETEAQRRMALEAAGGVARSQFESLRTKIIKCQVFVEGFIDFGEDVDELGQEHMLSEAKKRAQDICHEIQNHLNDNRRGEILRSGIRLAIFGPPNAGKSSLLNFLAQREAAIVTPIPGTTRDVLELTLDLGGLPVIVADTAGIRKTSDLVESVGIERAQNFVKGSDVSICLLSLEDLLVRQGGKLELKIPPNIQQLVTPTTFFLLNKSDLIGPLDQNQVKEALTSSGFQDRAWTCSLMTNTGTKAFLDGLTRSLHNVYVGQDEITSSAPLITHARHRHHLEKAVEHLQDFLRYPIEQIDIAAEELRYAAAAIGKVSGLIDVEDMLDVLFRDFCIGK</sequence>
<dbReference type="InterPro" id="IPR004520">
    <property type="entry name" value="GTPase_MnmE"/>
</dbReference>
<evidence type="ECO:0000313" key="10">
    <source>
        <dbReference type="EMBL" id="EIW82184.1"/>
    </source>
</evidence>
<dbReference type="GeneID" id="19205218"/>
<dbReference type="Gene3D" id="3.30.1360.120">
    <property type="entry name" value="Probable tRNA modification gtpase trme, domain 1"/>
    <property type="match status" value="1"/>
</dbReference>
<dbReference type="InterPro" id="IPR018948">
    <property type="entry name" value="GTP-bd_TrmE_N"/>
</dbReference>
<dbReference type="Pfam" id="PF12631">
    <property type="entry name" value="MnmE_helical"/>
    <property type="match status" value="1"/>
</dbReference>
<evidence type="ECO:0000256" key="1">
    <source>
        <dbReference type="ARBA" id="ARBA00004173"/>
    </source>
</evidence>
<dbReference type="GO" id="GO:0002098">
    <property type="term" value="P:tRNA wobble uridine modification"/>
    <property type="evidence" value="ECO:0007669"/>
    <property type="project" value="TreeGrafter"/>
</dbReference>
<dbReference type="GO" id="GO:0030488">
    <property type="term" value="P:tRNA methylation"/>
    <property type="evidence" value="ECO:0007669"/>
    <property type="project" value="TreeGrafter"/>
</dbReference>
<dbReference type="GO" id="GO:0005525">
    <property type="term" value="F:GTP binding"/>
    <property type="evidence" value="ECO:0007669"/>
    <property type="project" value="UniProtKB-KW"/>
</dbReference>
<evidence type="ECO:0000256" key="5">
    <source>
        <dbReference type="ARBA" id="ARBA00023134"/>
    </source>
</evidence>
<dbReference type="InterPro" id="IPR006073">
    <property type="entry name" value="GTP-bd"/>
</dbReference>
<evidence type="ECO:0000313" key="11">
    <source>
        <dbReference type="Proteomes" id="UP000053558"/>
    </source>
</evidence>
<dbReference type="FunFam" id="3.30.1360.120:FF:000007">
    <property type="entry name" value="tRNA modification GTPase GTPBP3, mitochondrial"/>
    <property type="match status" value="1"/>
</dbReference>
<evidence type="ECO:0000256" key="4">
    <source>
        <dbReference type="ARBA" id="ARBA00022741"/>
    </source>
</evidence>